<evidence type="ECO:0000313" key="4">
    <source>
        <dbReference type="Proteomes" id="UP000663891"/>
    </source>
</evidence>
<dbReference type="EMBL" id="CAJNON010000754">
    <property type="protein sequence ID" value="CAF1370576.1"/>
    <property type="molecule type" value="Genomic_DNA"/>
</dbReference>
<keyword evidence="1" id="KW-0175">Coiled coil</keyword>
<dbReference type="Gene3D" id="3.40.50.300">
    <property type="entry name" value="P-loop containing nucleotide triphosphate hydrolases"/>
    <property type="match status" value="1"/>
</dbReference>
<gene>
    <name evidence="3" type="ORF">VCS650_LOCUS34836</name>
</gene>
<feature type="coiled-coil region" evidence="1">
    <location>
        <begin position="764"/>
        <end position="795"/>
    </location>
</feature>
<evidence type="ECO:0000256" key="2">
    <source>
        <dbReference type="SAM" id="MobiDB-lite"/>
    </source>
</evidence>
<evidence type="ECO:0000313" key="3">
    <source>
        <dbReference type="EMBL" id="CAF1370576.1"/>
    </source>
</evidence>
<dbReference type="InterPro" id="IPR025662">
    <property type="entry name" value="Sigma_54_int_dom_ATP-bd_1"/>
</dbReference>
<reference evidence="3" key="1">
    <citation type="submission" date="2021-02" db="EMBL/GenBank/DDBJ databases">
        <authorList>
            <person name="Nowell W R."/>
        </authorList>
    </citation>
    <scope>NUCLEOTIDE SEQUENCE</scope>
</reference>
<sequence>MISILEKNQNSNRSVDPQLQATHVITGIDFGIDLIAVLQLPPENNIIIQIDDILNKISHILSTNNGQISSKEKNLLKEIVTVTIYSNIPTLTSLTTLSDLLYQRDRFKGEFNCCHPITYHLRPTEWLNPQYRSTNAALRIIPKEIKDYTEQYLLRLRNQIRYAEAWLKQNISTFLYGPIQDQIVDARYDQSTLKDRYKKLTKQMSSLIIDIRKGRHDPSIIYQILKDNEQITLQTNTQQLIKNVHELERKRHSNDVSESQEYFKENHQNDDFMSQNYTSNNTKNSLKSNDVNQLQFDTYTNNYDRNSKSTGNTITSSSPIEEINTPLSNNIDNAINILLVGETGVGKSTFINAFINYLSFDSLDLAQLNKPHVIIPVSFLMTIGENFDEQIVKFTDVNNCKNEDFNHPGQSVTQHCKSYLFNLKDGRKLCLIDTPGLGDTRGIDQDERNLDHILKYLQNLTHLNGICFLLKPNSSKLNVFFRTCFNQLFDFLGENLFQNLIFCFTNSRSTFYTLGDTTPLIKTMFASLSINSIELKKENTFCFDSEAFRYLVARQNQIEFNDHEKQEYDMSWKISMKESFRLIDYIRTKLPLNILNHNWKSNKHALFEINHLIRPILETMRNILRNIIILFNNQSIELYSTIIHRPAFICYSCTPKLNLIANFWIIEDTPHEFQNECQMCTCTQNNHTQINYLLNYKLINNYSKNRKDEMNEQLNILSHGSTAFAYFLLYIIRSTKEDPFFIGITRMIEEETKICEQYKSNNLNLKLVEELNKLKENYRKQFNEIELNKDQNNLEFIYKWIKKINEIKMINEQMKAVKKTQEILMKQHEIDPIDI</sequence>
<feature type="region of interest" description="Disordered" evidence="2">
    <location>
        <begin position="267"/>
        <end position="289"/>
    </location>
</feature>
<feature type="compositionally biased region" description="Low complexity" evidence="2">
    <location>
        <begin position="276"/>
        <end position="289"/>
    </location>
</feature>
<dbReference type="PANTHER" id="PTHR32046:SF11">
    <property type="entry name" value="IMMUNE-ASSOCIATED NUCLEOTIDE-BINDING PROTEIN 10-LIKE"/>
    <property type="match status" value="1"/>
</dbReference>
<accession>A0A815IXC9</accession>
<evidence type="ECO:0008006" key="5">
    <source>
        <dbReference type="Google" id="ProtNLM"/>
    </source>
</evidence>
<dbReference type="Proteomes" id="UP000663891">
    <property type="component" value="Unassembled WGS sequence"/>
</dbReference>
<dbReference type="AlphaFoldDB" id="A0A815IXC9"/>
<dbReference type="PANTHER" id="PTHR32046">
    <property type="entry name" value="G DOMAIN-CONTAINING PROTEIN"/>
    <property type="match status" value="1"/>
</dbReference>
<proteinExistence type="predicted"/>
<dbReference type="SUPFAM" id="SSF52540">
    <property type="entry name" value="P-loop containing nucleoside triphosphate hydrolases"/>
    <property type="match status" value="1"/>
</dbReference>
<comment type="caution">
    <text evidence="3">The sequence shown here is derived from an EMBL/GenBank/DDBJ whole genome shotgun (WGS) entry which is preliminary data.</text>
</comment>
<organism evidence="3 4">
    <name type="scientific">Adineta steineri</name>
    <dbReference type="NCBI Taxonomy" id="433720"/>
    <lineage>
        <taxon>Eukaryota</taxon>
        <taxon>Metazoa</taxon>
        <taxon>Spiralia</taxon>
        <taxon>Gnathifera</taxon>
        <taxon>Rotifera</taxon>
        <taxon>Eurotatoria</taxon>
        <taxon>Bdelloidea</taxon>
        <taxon>Adinetida</taxon>
        <taxon>Adinetidae</taxon>
        <taxon>Adineta</taxon>
    </lineage>
</organism>
<dbReference type="InterPro" id="IPR027417">
    <property type="entry name" value="P-loop_NTPase"/>
</dbReference>
<protein>
    <recommendedName>
        <fullName evidence="5">G domain-containing protein</fullName>
    </recommendedName>
</protein>
<dbReference type="OrthoDB" id="2386367at2759"/>
<evidence type="ECO:0000256" key="1">
    <source>
        <dbReference type="SAM" id="Coils"/>
    </source>
</evidence>
<name>A0A815IXC9_9BILA</name>
<dbReference type="PROSITE" id="PS00675">
    <property type="entry name" value="SIGMA54_INTERACT_1"/>
    <property type="match status" value="1"/>
</dbReference>